<feature type="compositionally biased region" description="Polar residues" evidence="1">
    <location>
        <begin position="60"/>
        <end position="76"/>
    </location>
</feature>
<dbReference type="EMBL" id="KN837127">
    <property type="protein sequence ID" value="KIJ42813.1"/>
    <property type="molecule type" value="Genomic_DNA"/>
</dbReference>
<accession>A0A0C9UIC9</accession>
<evidence type="ECO:0000313" key="2">
    <source>
        <dbReference type="EMBL" id="KIJ42813.1"/>
    </source>
</evidence>
<proteinExistence type="predicted"/>
<sequence length="117" mass="13050">MCTRNQTRADEQAQILDCSEGSPSWDCEDGSLPSANTSSASPDSSISESIDNPDSEEINHSSTSAPEESGRQSTDARSPYWQPWEDRFLASEEEKHRPFLASRHDEQKAWDDLAEAM</sequence>
<dbReference type="AlphaFoldDB" id="A0A0C9UIC9"/>
<dbReference type="HOGENOM" id="CLU_2086327_0_0_1"/>
<evidence type="ECO:0000256" key="1">
    <source>
        <dbReference type="SAM" id="MobiDB-lite"/>
    </source>
</evidence>
<evidence type="ECO:0008006" key="4">
    <source>
        <dbReference type="Google" id="ProtNLM"/>
    </source>
</evidence>
<feature type="region of interest" description="Disordered" evidence="1">
    <location>
        <begin position="96"/>
        <end position="117"/>
    </location>
</feature>
<keyword evidence="3" id="KW-1185">Reference proteome</keyword>
<feature type="compositionally biased region" description="Basic and acidic residues" evidence="1">
    <location>
        <begin position="96"/>
        <end position="111"/>
    </location>
</feature>
<feature type="region of interest" description="Disordered" evidence="1">
    <location>
        <begin position="1"/>
        <end position="80"/>
    </location>
</feature>
<protein>
    <recommendedName>
        <fullName evidence="4">Myb-like domain-containing protein</fullName>
    </recommendedName>
</protein>
<dbReference type="Proteomes" id="UP000054279">
    <property type="component" value="Unassembled WGS sequence"/>
</dbReference>
<evidence type="ECO:0000313" key="3">
    <source>
        <dbReference type="Proteomes" id="UP000054279"/>
    </source>
</evidence>
<reference evidence="2 3" key="1">
    <citation type="submission" date="2014-06" db="EMBL/GenBank/DDBJ databases">
        <title>Evolutionary Origins and Diversification of the Mycorrhizal Mutualists.</title>
        <authorList>
            <consortium name="DOE Joint Genome Institute"/>
            <consortium name="Mycorrhizal Genomics Consortium"/>
            <person name="Kohler A."/>
            <person name="Kuo A."/>
            <person name="Nagy L.G."/>
            <person name="Floudas D."/>
            <person name="Copeland A."/>
            <person name="Barry K.W."/>
            <person name="Cichocki N."/>
            <person name="Veneault-Fourrey C."/>
            <person name="LaButti K."/>
            <person name="Lindquist E.A."/>
            <person name="Lipzen A."/>
            <person name="Lundell T."/>
            <person name="Morin E."/>
            <person name="Murat C."/>
            <person name="Riley R."/>
            <person name="Ohm R."/>
            <person name="Sun H."/>
            <person name="Tunlid A."/>
            <person name="Henrissat B."/>
            <person name="Grigoriev I.V."/>
            <person name="Hibbett D.S."/>
            <person name="Martin F."/>
        </authorList>
    </citation>
    <scope>NUCLEOTIDE SEQUENCE [LARGE SCALE GENOMIC DNA]</scope>
    <source>
        <strain evidence="2 3">SS14</strain>
    </source>
</reference>
<organism evidence="2 3">
    <name type="scientific">Sphaerobolus stellatus (strain SS14)</name>
    <dbReference type="NCBI Taxonomy" id="990650"/>
    <lineage>
        <taxon>Eukaryota</taxon>
        <taxon>Fungi</taxon>
        <taxon>Dikarya</taxon>
        <taxon>Basidiomycota</taxon>
        <taxon>Agaricomycotina</taxon>
        <taxon>Agaricomycetes</taxon>
        <taxon>Phallomycetidae</taxon>
        <taxon>Geastrales</taxon>
        <taxon>Sphaerobolaceae</taxon>
        <taxon>Sphaerobolus</taxon>
    </lineage>
</organism>
<name>A0A0C9UIC9_SPHS4</name>
<feature type="compositionally biased region" description="Low complexity" evidence="1">
    <location>
        <begin position="33"/>
        <end position="50"/>
    </location>
</feature>
<gene>
    <name evidence="2" type="ORF">M422DRAFT_253902</name>
</gene>